<evidence type="ECO:0000313" key="2">
    <source>
        <dbReference type="Proteomes" id="UP000253318"/>
    </source>
</evidence>
<accession>A0A368T941</accession>
<dbReference type="Pfam" id="PF12686">
    <property type="entry name" value="DUF3800"/>
    <property type="match status" value="1"/>
</dbReference>
<evidence type="ECO:0000313" key="1">
    <source>
        <dbReference type="EMBL" id="RCV60938.1"/>
    </source>
</evidence>
<dbReference type="EMBL" id="QEIN01000028">
    <property type="protein sequence ID" value="RCV60938.1"/>
    <property type="molecule type" value="Genomic_DNA"/>
</dbReference>
<reference evidence="1 2" key="1">
    <citation type="submission" date="2018-04" db="EMBL/GenBank/DDBJ databases">
        <title>Novel actinobacteria from marine sediment.</title>
        <authorList>
            <person name="Ng Z.Y."/>
            <person name="Tan G.Y.A."/>
        </authorList>
    </citation>
    <scope>NUCLEOTIDE SEQUENCE [LARGE SCALE GENOMIC DNA]</scope>
    <source>
        <strain evidence="1 2">TPS81</strain>
    </source>
</reference>
<proteinExistence type="predicted"/>
<keyword evidence="2" id="KW-1185">Reference proteome</keyword>
<evidence type="ECO:0008006" key="3">
    <source>
        <dbReference type="Google" id="ProtNLM"/>
    </source>
</evidence>
<protein>
    <recommendedName>
        <fullName evidence="3">DUF3800 domain-containing protein</fullName>
    </recommendedName>
</protein>
<dbReference type="AlphaFoldDB" id="A0A368T941"/>
<name>A0A368T941_9ACTN</name>
<gene>
    <name evidence="1" type="ORF">DEF24_05595</name>
</gene>
<organism evidence="1 2">
    <name type="scientific">Marinitenerispora sediminis</name>
    <dbReference type="NCBI Taxonomy" id="1931232"/>
    <lineage>
        <taxon>Bacteria</taxon>
        <taxon>Bacillati</taxon>
        <taxon>Actinomycetota</taxon>
        <taxon>Actinomycetes</taxon>
        <taxon>Streptosporangiales</taxon>
        <taxon>Nocardiopsidaceae</taxon>
        <taxon>Marinitenerispora</taxon>
    </lineage>
</organism>
<dbReference type="Proteomes" id="UP000253318">
    <property type="component" value="Unassembled WGS sequence"/>
</dbReference>
<sequence length="117" mass="13938">MLQHVMEQVNSFARAEKEHVLIIADEVADQDDHRQKLWEYKRDGTPGYQSSKLDRIVDTIHFAPSKASRLLQAVDLIAFLHRRRETHVETDDRARRVNDRLWSHVKIRVQHEHVWLP</sequence>
<comment type="caution">
    <text evidence="1">The sequence shown here is derived from an EMBL/GenBank/DDBJ whole genome shotgun (WGS) entry which is preliminary data.</text>
</comment>
<dbReference type="InterPro" id="IPR024524">
    <property type="entry name" value="DUF3800"/>
</dbReference>